<name>A0A3Q3CGR0_HAPBU</name>
<reference evidence="1" key="1">
    <citation type="submission" date="2025-08" db="UniProtKB">
        <authorList>
            <consortium name="Ensembl"/>
        </authorList>
    </citation>
    <scope>IDENTIFICATION</scope>
</reference>
<keyword evidence="2" id="KW-1185">Reference proteome</keyword>
<sequence length="92" mass="10519">QTPQNTERERKTKMEIEEKRWGVDSRAATEGLTTQRKNLAPTVPVSLYLDGLDGLCLWSAYRMRGNAKNFMEAEYDLCINTSAMNRAKETSM</sequence>
<dbReference type="Ensembl" id="ENSHBUT00000014879.1">
    <property type="protein sequence ID" value="ENSHBUP00000021972.1"/>
    <property type="gene ID" value="ENSHBUG00000001981.1"/>
</dbReference>
<protein>
    <submittedName>
        <fullName evidence="1">Uncharacterized protein</fullName>
    </submittedName>
</protein>
<evidence type="ECO:0000313" key="1">
    <source>
        <dbReference type="Ensembl" id="ENSHBUP00000021972.1"/>
    </source>
</evidence>
<dbReference type="AlphaFoldDB" id="A0A3Q3CGR0"/>
<dbReference type="Proteomes" id="UP000264840">
    <property type="component" value="Unplaced"/>
</dbReference>
<reference evidence="1" key="2">
    <citation type="submission" date="2025-09" db="UniProtKB">
        <authorList>
            <consortium name="Ensembl"/>
        </authorList>
    </citation>
    <scope>IDENTIFICATION</scope>
</reference>
<evidence type="ECO:0000313" key="2">
    <source>
        <dbReference type="Proteomes" id="UP000264840"/>
    </source>
</evidence>
<organism evidence="1 2">
    <name type="scientific">Haplochromis burtoni</name>
    <name type="common">Burton's mouthbrooder</name>
    <name type="synonym">Chromis burtoni</name>
    <dbReference type="NCBI Taxonomy" id="8153"/>
    <lineage>
        <taxon>Eukaryota</taxon>
        <taxon>Metazoa</taxon>
        <taxon>Chordata</taxon>
        <taxon>Craniata</taxon>
        <taxon>Vertebrata</taxon>
        <taxon>Euteleostomi</taxon>
        <taxon>Actinopterygii</taxon>
        <taxon>Neopterygii</taxon>
        <taxon>Teleostei</taxon>
        <taxon>Neoteleostei</taxon>
        <taxon>Acanthomorphata</taxon>
        <taxon>Ovalentaria</taxon>
        <taxon>Cichlomorphae</taxon>
        <taxon>Cichliformes</taxon>
        <taxon>Cichlidae</taxon>
        <taxon>African cichlids</taxon>
        <taxon>Pseudocrenilabrinae</taxon>
        <taxon>Haplochromini</taxon>
        <taxon>Haplochromis</taxon>
    </lineage>
</organism>
<proteinExistence type="predicted"/>
<accession>A0A3Q3CGR0</accession>